<evidence type="ECO:0000256" key="13">
    <source>
        <dbReference type="ARBA" id="ARBA00038622"/>
    </source>
</evidence>
<comment type="pathway">
    <text evidence="2">Lipid metabolism.</text>
</comment>
<evidence type="ECO:0000313" key="22">
    <source>
        <dbReference type="EMBL" id="CAA0103071.1"/>
    </source>
</evidence>
<evidence type="ECO:0000256" key="20">
    <source>
        <dbReference type="ARBA" id="ARBA00049386"/>
    </source>
</evidence>
<dbReference type="PRINTS" id="PR00081">
    <property type="entry name" value="GDHRDH"/>
</dbReference>
<dbReference type="FunFam" id="3.40.50.720:FF:000084">
    <property type="entry name" value="Short-chain dehydrogenase reductase"/>
    <property type="match status" value="1"/>
</dbReference>
<protein>
    <recommendedName>
        <fullName evidence="15">Peroxisomal trans-2-enoyl-CoA reductase</fullName>
        <ecNumber evidence="14">1.3.1.38</ecNumber>
    </recommendedName>
</protein>
<evidence type="ECO:0000256" key="1">
    <source>
        <dbReference type="ARBA" id="ARBA00004275"/>
    </source>
</evidence>
<keyword evidence="7" id="KW-0521">NADP</keyword>
<organism evidence="22 23">
    <name type="scientific">BD1-7 clade bacterium</name>
    <dbReference type="NCBI Taxonomy" id="2029982"/>
    <lineage>
        <taxon>Bacteria</taxon>
        <taxon>Pseudomonadati</taxon>
        <taxon>Pseudomonadota</taxon>
        <taxon>Gammaproteobacteria</taxon>
        <taxon>Cellvibrionales</taxon>
        <taxon>Spongiibacteraceae</taxon>
        <taxon>BD1-7 clade</taxon>
    </lineage>
</organism>
<dbReference type="GO" id="GO:0006633">
    <property type="term" value="P:fatty acid biosynthetic process"/>
    <property type="evidence" value="ECO:0007669"/>
    <property type="project" value="UniProtKB-KW"/>
</dbReference>
<evidence type="ECO:0000256" key="2">
    <source>
        <dbReference type="ARBA" id="ARBA00005189"/>
    </source>
</evidence>
<evidence type="ECO:0000313" key="23">
    <source>
        <dbReference type="Proteomes" id="UP000441399"/>
    </source>
</evidence>
<comment type="catalytic activity">
    <reaction evidence="21">
        <text>(2E)-octenoyl-CoA + NADPH + H(+) = octanoyl-CoA + NADP(+)</text>
        <dbReference type="Rhea" id="RHEA:44952"/>
        <dbReference type="ChEBI" id="CHEBI:15378"/>
        <dbReference type="ChEBI" id="CHEBI:57386"/>
        <dbReference type="ChEBI" id="CHEBI:57783"/>
        <dbReference type="ChEBI" id="CHEBI:58349"/>
        <dbReference type="ChEBI" id="CHEBI:62242"/>
    </reaction>
    <physiologicalReaction direction="left-to-right" evidence="21">
        <dbReference type="Rhea" id="RHEA:44953"/>
    </physiologicalReaction>
</comment>
<accession>A0A5S9PG76</accession>
<dbReference type="OrthoDB" id="9789398at2"/>
<keyword evidence="23" id="KW-1185">Reference proteome</keyword>
<dbReference type="InterPro" id="IPR002347">
    <property type="entry name" value="SDR_fam"/>
</dbReference>
<evidence type="ECO:0000256" key="11">
    <source>
        <dbReference type="ARBA" id="ARBA00023160"/>
    </source>
</evidence>
<comment type="catalytic activity">
    <reaction evidence="18">
        <text>(2E)-hexenoyl-CoA + NADPH + H(+) = hexanoyl-CoA + NADP(+)</text>
        <dbReference type="Rhea" id="RHEA:44956"/>
        <dbReference type="ChEBI" id="CHEBI:15378"/>
        <dbReference type="ChEBI" id="CHEBI:57783"/>
        <dbReference type="ChEBI" id="CHEBI:58349"/>
        <dbReference type="ChEBI" id="CHEBI:62077"/>
        <dbReference type="ChEBI" id="CHEBI:62620"/>
    </reaction>
    <physiologicalReaction direction="left-to-right" evidence="18">
        <dbReference type="Rhea" id="RHEA:44957"/>
    </physiologicalReaction>
</comment>
<keyword evidence="5" id="KW-0597">Phosphoprotein</keyword>
<comment type="subunit">
    <text evidence="13">Interacts with PEX5, probably required to target it into peroxisomes.</text>
</comment>
<comment type="function">
    <text evidence="12">Participates in chain elongation of fatty acids. Catalyzes the reduction of trans-2-enoyl-CoAs of varying chain lengths from 6:1 to 16:1, having maximum activity with 10:1 CoA. Has no 2,4-dienoyl-CoA reductase activity.</text>
</comment>
<evidence type="ECO:0000256" key="4">
    <source>
        <dbReference type="ARBA" id="ARBA00022516"/>
    </source>
</evidence>
<evidence type="ECO:0000256" key="18">
    <source>
        <dbReference type="ARBA" id="ARBA00049108"/>
    </source>
</evidence>
<dbReference type="EC" id="1.3.1.38" evidence="14"/>
<dbReference type="InterPro" id="IPR036291">
    <property type="entry name" value="NAD(P)-bd_dom_sf"/>
</dbReference>
<keyword evidence="8 22" id="KW-0560">Oxidoreductase</keyword>
<dbReference type="EMBL" id="CACSIO010000009">
    <property type="protein sequence ID" value="CAA0103071.1"/>
    <property type="molecule type" value="Genomic_DNA"/>
</dbReference>
<dbReference type="PANTHER" id="PTHR24317">
    <property type="entry name" value="PEROXISOMAL TRANS-2-ENOYL-COA REDUCTASE"/>
    <property type="match status" value="1"/>
</dbReference>
<evidence type="ECO:0000256" key="7">
    <source>
        <dbReference type="ARBA" id="ARBA00022857"/>
    </source>
</evidence>
<dbReference type="Proteomes" id="UP000441399">
    <property type="component" value="Unassembled WGS sequence"/>
</dbReference>
<evidence type="ECO:0000256" key="14">
    <source>
        <dbReference type="ARBA" id="ARBA00038849"/>
    </source>
</evidence>
<evidence type="ECO:0000256" key="9">
    <source>
        <dbReference type="ARBA" id="ARBA00023098"/>
    </source>
</evidence>
<evidence type="ECO:0000256" key="6">
    <source>
        <dbReference type="ARBA" id="ARBA00022832"/>
    </source>
</evidence>
<evidence type="ECO:0000256" key="16">
    <source>
        <dbReference type="ARBA" id="ARBA00047570"/>
    </source>
</evidence>
<dbReference type="Gene3D" id="3.40.50.720">
    <property type="entry name" value="NAD(P)-binding Rossmann-like Domain"/>
    <property type="match status" value="1"/>
</dbReference>
<dbReference type="InterPro" id="IPR052388">
    <property type="entry name" value="Peroxisomal_t2-enoyl-CoA_red"/>
</dbReference>
<comment type="catalytic activity">
    <reaction evidence="17">
        <text>(2E)-tetradecenoyl-CoA + NADPH + H(+) = tetradecanoyl-CoA + NADP(+)</text>
        <dbReference type="Rhea" id="RHEA:44968"/>
        <dbReference type="ChEBI" id="CHEBI:15378"/>
        <dbReference type="ChEBI" id="CHEBI:57385"/>
        <dbReference type="ChEBI" id="CHEBI:57783"/>
        <dbReference type="ChEBI" id="CHEBI:58349"/>
        <dbReference type="ChEBI" id="CHEBI:61405"/>
    </reaction>
    <physiologicalReaction direction="left-to-right" evidence="17">
        <dbReference type="Rhea" id="RHEA:44969"/>
    </physiologicalReaction>
</comment>
<evidence type="ECO:0000256" key="15">
    <source>
        <dbReference type="ARBA" id="ARBA00041063"/>
    </source>
</evidence>
<evidence type="ECO:0000256" key="8">
    <source>
        <dbReference type="ARBA" id="ARBA00023002"/>
    </source>
</evidence>
<reference evidence="22 23" key="1">
    <citation type="submission" date="2019-11" db="EMBL/GenBank/DDBJ databases">
        <authorList>
            <person name="Holert J."/>
        </authorList>
    </citation>
    <scope>NUCLEOTIDE SEQUENCE [LARGE SCALE GENOMIC DNA]</scope>
    <source>
        <strain evidence="22">SB11_3</strain>
    </source>
</reference>
<comment type="catalytic activity">
    <reaction evidence="20">
        <text>(2E)-decenoyl-CoA + NADPH + H(+) = decanoyl-CoA + NADP(+)</text>
        <dbReference type="Rhea" id="RHEA:44960"/>
        <dbReference type="ChEBI" id="CHEBI:15378"/>
        <dbReference type="ChEBI" id="CHEBI:57783"/>
        <dbReference type="ChEBI" id="CHEBI:58349"/>
        <dbReference type="ChEBI" id="CHEBI:61406"/>
        <dbReference type="ChEBI" id="CHEBI:61430"/>
    </reaction>
    <physiologicalReaction direction="left-to-right" evidence="20">
        <dbReference type="Rhea" id="RHEA:44961"/>
    </physiologicalReaction>
</comment>
<evidence type="ECO:0000256" key="19">
    <source>
        <dbReference type="ARBA" id="ARBA00049251"/>
    </source>
</evidence>
<evidence type="ECO:0000256" key="17">
    <source>
        <dbReference type="ARBA" id="ARBA00048686"/>
    </source>
</evidence>
<keyword evidence="6" id="KW-0276">Fatty acid metabolism</keyword>
<keyword evidence="10" id="KW-0576">Peroxisome</keyword>
<sequence>MVGYQSIFRPSLFNGQQIIITGGGSGIGRCTAHELASLGANLILIGRNEDKLKQVTEEIKADNQNTGQNNEVHWYSADIRDEERVCELITDIVKNHGRIHGLVNNAGGQYPTLLENTSKNGFRAVVENNLTGGFLFARETFKQSMKAHGGAIVNITADCTNGIPGLGHTGAARAGMENLTKTAAWEWGRYGVRVNALAPGIVASSGLSSYPQEFHQRILSMGEYVPLHRLCTEAEVSAGIVFLLSPGAAYINGTTLHIDGGGQFGSSHMYLPLPETDLDHAEIFDGFHRSNFDGIVNGEA</sequence>
<dbReference type="Pfam" id="PF13561">
    <property type="entry name" value="adh_short_C2"/>
    <property type="match status" value="1"/>
</dbReference>
<evidence type="ECO:0000256" key="10">
    <source>
        <dbReference type="ARBA" id="ARBA00023140"/>
    </source>
</evidence>
<keyword evidence="11" id="KW-0275">Fatty acid biosynthesis</keyword>
<evidence type="ECO:0000256" key="3">
    <source>
        <dbReference type="ARBA" id="ARBA00006484"/>
    </source>
</evidence>
<evidence type="ECO:0000256" key="21">
    <source>
        <dbReference type="ARBA" id="ARBA00049559"/>
    </source>
</evidence>
<name>A0A5S9PG76_9GAMM</name>
<gene>
    <name evidence="22" type="primary">fadH_3</name>
    <name evidence="22" type="ORF">OPDIPICF_04512</name>
</gene>
<dbReference type="PANTHER" id="PTHR24317:SF7">
    <property type="entry name" value="PEROXISOMAL TRANS-2-ENOYL-COA REDUCTASE"/>
    <property type="match status" value="1"/>
</dbReference>
<dbReference type="AlphaFoldDB" id="A0A5S9PG76"/>
<proteinExistence type="inferred from homology"/>
<keyword evidence="4" id="KW-0444">Lipid biosynthesis</keyword>
<comment type="similarity">
    <text evidence="3">Belongs to the short-chain dehydrogenases/reductases (SDR) family.</text>
</comment>
<evidence type="ECO:0000256" key="12">
    <source>
        <dbReference type="ARBA" id="ARBA00037124"/>
    </source>
</evidence>
<comment type="catalytic activity">
    <reaction evidence="16">
        <text>(2E)-dodecenoyl-CoA + NADPH + H(+) = dodecanoyl-CoA + NADP(+)</text>
        <dbReference type="Rhea" id="RHEA:44964"/>
        <dbReference type="ChEBI" id="CHEBI:15378"/>
        <dbReference type="ChEBI" id="CHEBI:57330"/>
        <dbReference type="ChEBI" id="CHEBI:57375"/>
        <dbReference type="ChEBI" id="CHEBI:57783"/>
        <dbReference type="ChEBI" id="CHEBI:58349"/>
    </reaction>
    <physiologicalReaction direction="left-to-right" evidence="16">
        <dbReference type="Rhea" id="RHEA:44965"/>
    </physiologicalReaction>
</comment>
<keyword evidence="9" id="KW-0443">Lipid metabolism</keyword>
<evidence type="ECO:0000256" key="5">
    <source>
        <dbReference type="ARBA" id="ARBA00022553"/>
    </source>
</evidence>
<dbReference type="GO" id="GO:0019166">
    <property type="term" value="F:trans-2-enoyl-CoA reductase (NADPH) activity"/>
    <property type="evidence" value="ECO:0007669"/>
    <property type="project" value="UniProtKB-EC"/>
</dbReference>
<comment type="catalytic activity">
    <reaction evidence="19">
        <text>a (2E)-enoyl-CoA + NADPH + H(+) = a 2,3-saturated acyl-CoA + NADP(+)</text>
        <dbReference type="Rhea" id="RHEA:33763"/>
        <dbReference type="ChEBI" id="CHEBI:15378"/>
        <dbReference type="ChEBI" id="CHEBI:57783"/>
        <dbReference type="ChEBI" id="CHEBI:58349"/>
        <dbReference type="ChEBI" id="CHEBI:58856"/>
        <dbReference type="ChEBI" id="CHEBI:65111"/>
        <dbReference type="EC" id="1.3.1.38"/>
    </reaction>
    <physiologicalReaction direction="left-to-right" evidence="19">
        <dbReference type="Rhea" id="RHEA:33764"/>
    </physiologicalReaction>
</comment>
<comment type="subcellular location">
    <subcellularLocation>
        <location evidence="1">Peroxisome</location>
    </subcellularLocation>
</comment>
<dbReference type="SUPFAM" id="SSF51735">
    <property type="entry name" value="NAD(P)-binding Rossmann-fold domains"/>
    <property type="match status" value="1"/>
</dbReference>